<dbReference type="SUPFAM" id="SSF63825">
    <property type="entry name" value="YWTD domain"/>
    <property type="match status" value="4"/>
</dbReference>
<evidence type="ECO:0000256" key="5">
    <source>
        <dbReference type="ARBA" id="ARBA00022737"/>
    </source>
</evidence>
<feature type="repeat" description="LDL-receptor class B" evidence="11">
    <location>
        <begin position="184"/>
        <end position="229"/>
    </location>
</feature>
<proteinExistence type="predicted"/>
<evidence type="ECO:0000256" key="8">
    <source>
        <dbReference type="ARBA" id="ARBA00023170"/>
    </source>
</evidence>
<feature type="chain" id="PRO_5032533583" description="EGF-like domain-containing protein" evidence="14">
    <location>
        <begin position="22"/>
        <end position="1654"/>
    </location>
</feature>
<dbReference type="OrthoDB" id="72419at2759"/>
<dbReference type="InterPro" id="IPR002172">
    <property type="entry name" value="LDrepeatLR_classA_rpt"/>
</dbReference>
<dbReference type="PANTHER" id="PTHR46513:SF41">
    <property type="entry name" value="LOW-DENSITY LIPOPROTEIN RECEPTOR-RELATED PROTEIN"/>
    <property type="match status" value="1"/>
</dbReference>
<evidence type="ECO:0000313" key="17">
    <source>
        <dbReference type="Proteomes" id="UP000639338"/>
    </source>
</evidence>
<dbReference type="Proteomes" id="UP000639338">
    <property type="component" value="Unassembled WGS sequence"/>
</dbReference>
<dbReference type="InterPro" id="IPR050778">
    <property type="entry name" value="Cueball_EGF_LRP_Nidogen"/>
</dbReference>
<feature type="domain" description="EGF-like" evidence="15">
    <location>
        <begin position="636"/>
        <end position="674"/>
    </location>
</feature>
<feature type="repeat" description="LDL-receptor class B" evidence="11">
    <location>
        <begin position="415"/>
        <end position="457"/>
    </location>
</feature>
<dbReference type="Pfam" id="PF00057">
    <property type="entry name" value="Ldl_recept_a"/>
    <property type="match status" value="2"/>
</dbReference>
<dbReference type="SMART" id="SM00181">
    <property type="entry name" value="EGF"/>
    <property type="match status" value="4"/>
</dbReference>
<feature type="repeat" description="LDL-receptor class B" evidence="11">
    <location>
        <begin position="546"/>
        <end position="588"/>
    </location>
</feature>
<evidence type="ECO:0000256" key="11">
    <source>
        <dbReference type="PROSITE-ProRule" id="PRU00461"/>
    </source>
</evidence>
<feature type="disulfide bond" evidence="10">
    <location>
        <begin position="1335"/>
        <end position="1347"/>
    </location>
</feature>
<comment type="caution">
    <text evidence="10">Lacks conserved residue(s) required for the propagation of feature annotation.</text>
</comment>
<evidence type="ECO:0000313" key="16">
    <source>
        <dbReference type="EMBL" id="KAF7987289.1"/>
    </source>
</evidence>
<dbReference type="SUPFAM" id="SSF57196">
    <property type="entry name" value="EGF/Laminin"/>
    <property type="match status" value="3"/>
</dbReference>
<sequence>MALVILRSVLATCILFQCTFAISNDNNNANNNGLPSVLLGTERDIRLLNGSPKQYTTIVKSVYPQGVVIDYNIEKNIICWIDNKLEVLQCRKLNSTDNYVLVNSSHAQPVGLACDWVTNKIYWTDSEKHRIEVIDLSTLLTLPPSKLSLSSSLANNEQYRKISKVLFWNDLSSPRSITLSPIDGLIFWASWGGSPKIEKASMNGDKTTRKVIVTTNLETPNSLIIDYDNKLLYWVDQRLKIINSVDYDGKNRKIITKDLSSPFSITFLNNKLYWCDWLSHNIYSIDITTLASSIVNQREYPRDYQIGDYLLNDIKIYDEKRQPFIDHPCRHNNGNCSHICLIAMNTLSGYTCACPTGVKLINNTTCENRANNIVLVVQKHKIIKVSLDTNDYTVFVLPFVGIRHAIAIDFDPVDEMVYWTDDIAHAIKRAYLNGTGQQDIIKLDIKNPDGIAIDWIARNFYWSDTGTSRIEVARLNGTSRKIIIDKNLVKPRAISLAPQLGWMFWTDWDDFNPKIERSNLDGSNRKILISKDVKWPNGVALDIEKKKLYWSDASFDRIEVCNMDGSDRKQILSDNLPHIFGLSILGDYLYWTDWQLRSIERVNKLTGLNRTTIVNQASDVMGLKAVKLGHVQGTNPCAINNGGCSHLCLNKHGNNYICACQMGQELSVNNKTCIVPDAFLLFSKKDKIGRLSIANPIPDNDDIIPIDGIKEASSLDFDIAMNKIYWTDTIAGSISRAFINGTDIEKVVELGLKSPDSLAIDWISHNIYWTDIETKRIEVMKIDTDYRKIIIWENLINPRFLIIDPIHGFIYWSELSDTDKGFIARSKLDGTSREIVVSNTGKTQGLTIDHNNEKLYWGDLYISAIDSYDIKSGKRKTVVTQGIIYPYSLTQYLDYIFWTDWNTNTIEKAHKITGLNRTKIHNKITDVTGIIVFHESRQSGKNPCAINNGGCSHICISFNDTLKKYKCLCSTHYTLGNDEKTCIPPKNFMIYSTKNQITRLLPDNDDCPDVVLRDKGLRNIQSIEYDPVTQSYYWIDNKMLRKTYENRSQVIIPSKKNFHPFDIAIDPIGRLLFVSCSGYNTINVTNMDNSMDLGVVVANEKSKPRHITVHSEKRLLFWTDIENKTVMKSLFDGNNKTIIADKLNEVVGLTIDTVNNIIYWADGRKIESSDINGKNRREIITLDLHDSIEYMTVLYDYIYWFNRHNHYIERIIKTNGNLRKKIIKNTLSISSLIVVQTPNDEILEQHPCSPLRNHGNCSHFCLINSTTMTAQCSCPNYLVLSDDNVTCSAPPLCGAGLFTCATMQINDRCISETWRCDGTADCSDNSDELGCSVYCRDDQFRCKSGQCIESSQVCNGEIECNDGSDEEICCKKHEFRCKLTNVCILREKLCDIWEDCADNTDETDDECFIKNKITDNHQIPSESLQLSYIILILVLFFIIIVIFLTCCYCCRKKYSGEDLPDILHDSAGDPLQRSARINKPIIQTKNSNSSSNNSKTFKTNFKNIKMSALSSSTIDCSSYDRSHITGASNSTKGGSSGGSYPHETLNPPPSPATTANSTRCSSSNASRYKPYKNYRTINQPPPPTPCSTDVCDESDSNYHSSRYRYESQTFPPPPTPAPRSNNNSEAGNSCPPSPGSRSSTYFSPLPPPPSPVPQ</sequence>
<feature type="signal peptide" evidence="14">
    <location>
        <begin position="1"/>
        <end position="21"/>
    </location>
</feature>
<keyword evidence="6 13" id="KW-0472">Membrane</keyword>
<evidence type="ECO:0000256" key="3">
    <source>
        <dbReference type="ARBA" id="ARBA00022583"/>
    </source>
</evidence>
<evidence type="ECO:0000256" key="14">
    <source>
        <dbReference type="SAM" id="SignalP"/>
    </source>
</evidence>
<keyword evidence="9" id="KW-0325">Glycoprotein</keyword>
<organism evidence="16 17">
    <name type="scientific">Aphidius gifuensis</name>
    <name type="common">Parasitoid wasp</name>
    <dbReference type="NCBI Taxonomy" id="684658"/>
    <lineage>
        <taxon>Eukaryota</taxon>
        <taxon>Metazoa</taxon>
        <taxon>Ecdysozoa</taxon>
        <taxon>Arthropoda</taxon>
        <taxon>Hexapoda</taxon>
        <taxon>Insecta</taxon>
        <taxon>Pterygota</taxon>
        <taxon>Neoptera</taxon>
        <taxon>Endopterygota</taxon>
        <taxon>Hymenoptera</taxon>
        <taxon>Apocrita</taxon>
        <taxon>Ichneumonoidea</taxon>
        <taxon>Braconidae</taxon>
        <taxon>Aphidiinae</taxon>
        <taxon>Aphidius</taxon>
    </lineage>
</organism>
<dbReference type="Pfam" id="PF00058">
    <property type="entry name" value="Ldl_recept_b"/>
    <property type="match status" value="6"/>
</dbReference>
<keyword evidence="4 14" id="KW-0732">Signal</keyword>
<dbReference type="GO" id="GO:0016020">
    <property type="term" value="C:membrane"/>
    <property type="evidence" value="ECO:0007669"/>
    <property type="project" value="UniProtKB-SubCell"/>
</dbReference>
<keyword evidence="13" id="KW-0812">Transmembrane</keyword>
<feature type="repeat" description="LDL-receptor class B" evidence="11">
    <location>
        <begin position="765"/>
        <end position="807"/>
    </location>
</feature>
<evidence type="ECO:0000256" key="7">
    <source>
        <dbReference type="ARBA" id="ARBA00023157"/>
    </source>
</evidence>
<feature type="repeat" description="LDL-receptor class B" evidence="11">
    <location>
        <begin position="1114"/>
        <end position="1155"/>
    </location>
</feature>
<evidence type="ECO:0000256" key="9">
    <source>
        <dbReference type="ARBA" id="ARBA00023180"/>
    </source>
</evidence>
<reference evidence="16 17" key="1">
    <citation type="submission" date="2020-08" db="EMBL/GenBank/DDBJ databases">
        <title>Aphidius gifuensis genome sequencing and assembly.</title>
        <authorList>
            <person name="Du Z."/>
        </authorList>
    </citation>
    <scope>NUCLEOTIDE SEQUENCE [LARGE SCALE GENOMIC DNA]</scope>
    <source>
        <strain evidence="16">YNYX2018</strain>
        <tissue evidence="16">Adults</tissue>
    </source>
</reference>
<dbReference type="PRINTS" id="PR00261">
    <property type="entry name" value="LDLRECEPTOR"/>
</dbReference>
<keyword evidence="13" id="KW-1133">Transmembrane helix</keyword>
<dbReference type="Gene3D" id="4.10.400.10">
    <property type="entry name" value="Low-density Lipoprotein Receptor"/>
    <property type="match status" value="3"/>
</dbReference>
<keyword evidence="2" id="KW-0245">EGF-like domain</keyword>
<comment type="caution">
    <text evidence="16">The sequence shown here is derived from an EMBL/GenBank/DDBJ whole genome shotgun (WGS) entry which is preliminary data.</text>
</comment>
<feature type="repeat" description="LDL-receptor class B" evidence="11">
    <location>
        <begin position="501"/>
        <end position="545"/>
    </location>
</feature>
<evidence type="ECO:0000259" key="15">
    <source>
        <dbReference type="SMART" id="SM00181"/>
    </source>
</evidence>
<dbReference type="InterPro" id="IPR023415">
    <property type="entry name" value="LDLR_class-A_CS"/>
</dbReference>
<feature type="repeat" description="LDL-receptor class B" evidence="11">
    <location>
        <begin position="230"/>
        <end position="271"/>
    </location>
</feature>
<dbReference type="PANTHER" id="PTHR46513">
    <property type="entry name" value="VITELLOGENIN RECEPTOR-LIKE PROTEIN-RELATED-RELATED"/>
    <property type="match status" value="1"/>
</dbReference>
<dbReference type="SMART" id="SM00192">
    <property type="entry name" value="LDLa"/>
    <property type="match status" value="3"/>
</dbReference>
<dbReference type="PROSITE" id="PS01209">
    <property type="entry name" value="LDLRA_1"/>
    <property type="match status" value="1"/>
</dbReference>
<evidence type="ECO:0000256" key="12">
    <source>
        <dbReference type="SAM" id="MobiDB-lite"/>
    </source>
</evidence>
<keyword evidence="5" id="KW-0677">Repeat</keyword>
<feature type="repeat" description="LDL-receptor class B" evidence="11">
    <location>
        <begin position="808"/>
        <end position="852"/>
    </location>
</feature>
<keyword evidence="8" id="KW-0675">Receptor</keyword>
<keyword evidence="7 10" id="KW-1015">Disulfide bond</keyword>
<keyword evidence="3" id="KW-0254">Endocytosis</keyword>
<protein>
    <recommendedName>
        <fullName evidence="15">EGF-like domain-containing protein</fullName>
    </recommendedName>
</protein>
<feature type="repeat" description="LDL-receptor class B" evidence="11">
    <location>
        <begin position="458"/>
        <end position="500"/>
    </location>
</feature>
<dbReference type="PROSITE" id="PS51120">
    <property type="entry name" value="LDLRB"/>
    <property type="match status" value="10"/>
</dbReference>
<dbReference type="Gene3D" id="2.120.10.30">
    <property type="entry name" value="TolB, C-terminal domain"/>
    <property type="match status" value="4"/>
</dbReference>
<dbReference type="SMART" id="SM00135">
    <property type="entry name" value="LY"/>
    <property type="match status" value="18"/>
</dbReference>
<evidence type="ECO:0000256" key="1">
    <source>
        <dbReference type="ARBA" id="ARBA00004167"/>
    </source>
</evidence>
<accession>A0A835CLG0</accession>
<evidence type="ECO:0000256" key="10">
    <source>
        <dbReference type="PROSITE-ProRule" id="PRU00124"/>
    </source>
</evidence>
<feature type="disulfide bond" evidence="10">
    <location>
        <begin position="1354"/>
        <end position="1369"/>
    </location>
</feature>
<dbReference type="FunFam" id="2.120.10.30:FF:000241">
    <property type="entry name" value="Low-density lipoprotein receptor-related protein 6"/>
    <property type="match status" value="2"/>
</dbReference>
<feature type="disulfide bond" evidence="10">
    <location>
        <begin position="1342"/>
        <end position="1360"/>
    </location>
</feature>
<feature type="domain" description="EGF-like" evidence="15">
    <location>
        <begin position="1247"/>
        <end position="1288"/>
    </location>
</feature>
<comment type="subcellular location">
    <subcellularLocation>
        <location evidence="1">Membrane</location>
        <topology evidence="1">Single-pass membrane protein</topology>
    </subcellularLocation>
</comment>
<dbReference type="InterPro" id="IPR000033">
    <property type="entry name" value="LDLR_classB_rpt"/>
</dbReference>
<feature type="compositionally biased region" description="Pro residues" evidence="12">
    <location>
        <begin position="1644"/>
        <end position="1654"/>
    </location>
</feature>
<feature type="domain" description="EGF-like" evidence="15">
    <location>
        <begin position="328"/>
        <end position="367"/>
    </location>
</feature>
<dbReference type="InterPro" id="IPR011042">
    <property type="entry name" value="6-blade_b-propeller_TolB-like"/>
</dbReference>
<feature type="region of interest" description="Disordered" evidence="12">
    <location>
        <begin position="1525"/>
        <end position="1654"/>
    </location>
</feature>
<dbReference type="InterPro" id="IPR000742">
    <property type="entry name" value="EGF"/>
</dbReference>
<evidence type="ECO:0000256" key="2">
    <source>
        <dbReference type="ARBA" id="ARBA00022536"/>
    </source>
</evidence>
<feature type="transmembrane region" description="Helical" evidence="13">
    <location>
        <begin position="1426"/>
        <end position="1450"/>
    </location>
</feature>
<feature type="domain" description="EGF-like" evidence="15">
    <location>
        <begin position="943"/>
        <end position="983"/>
    </location>
</feature>
<name>A0A835CLG0_APHGI</name>
<dbReference type="GO" id="GO:0006897">
    <property type="term" value="P:endocytosis"/>
    <property type="evidence" value="ECO:0007669"/>
    <property type="project" value="UniProtKB-KW"/>
</dbReference>
<dbReference type="CDD" id="cd00112">
    <property type="entry name" value="LDLa"/>
    <property type="match status" value="3"/>
</dbReference>
<dbReference type="FunFam" id="2.120.10.30:FF:000001">
    <property type="entry name" value="Low-density lipoprotein receptor-related protein 6"/>
    <property type="match status" value="1"/>
</dbReference>
<evidence type="ECO:0000256" key="6">
    <source>
        <dbReference type="ARBA" id="ARBA00023136"/>
    </source>
</evidence>
<dbReference type="EMBL" id="JACMRX010000006">
    <property type="protein sequence ID" value="KAF7987289.1"/>
    <property type="molecule type" value="Genomic_DNA"/>
</dbReference>
<keyword evidence="17" id="KW-1185">Reference proteome</keyword>
<dbReference type="PROSITE" id="PS50068">
    <property type="entry name" value="LDLRA_2"/>
    <property type="match status" value="3"/>
</dbReference>
<dbReference type="SUPFAM" id="SSF57424">
    <property type="entry name" value="LDL receptor-like module"/>
    <property type="match status" value="3"/>
</dbReference>
<dbReference type="Pfam" id="PF14670">
    <property type="entry name" value="FXa_inhibition"/>
    <property type="match status" value="2"/>
</dbReference>
<evidence type="ECO:0000256" key="13">
    <source>
        <dbReference type="SAM" id="Phobius"/>
    </source>
</evidence>
<gene>
    <name evidence="16" type="ORF">HCN44_003051</name>
</gene>
<evidence type="ECO:0000256" key="4">
    <source>
        <dbReference type="ARBA" id="ARBA00022729"/>
    </source>
</evidence>
<feature type="repeat" description="LDL-receptor class B" evidence="11">
    <location>
        <begin position="722"/>
        <end position="764"/>
    </location>
</feature>
<feature type="disulfide bond" evidence="10">
    <location>
        <begin position="1316"/>
        <end position="1331"/>
    </location>
</feature>
<dbReference type="InterPro" id="IPR036055">
    <property type="entry name" value="LDL_receptor-like_sf"/>
</dbReference>